<sequence length="202" mass="23368">MKKRLLLILVLVLITALASGCSKIIESTSLIKGQEKLESHKYDEALTLLAQVLNEDSENESARAMYMQARKMQSAQNYEKKHDYKKAIEELNHIVNINEGSKQIKRESINKKAELEKLQETTEKEALERKSNAKKASKKDINKLESEIIYNNKKKEEEKEKETEENNKEKSTKEPIQEETEDKEINTQTSTDVQLEDNNINE</sequence>
<feature type="region of interest" description="Disordered" evidence="1">
    <location>
        <begin position="123"/>
        <end position="202"/>
    </location>
</feature>
<feature type="compositionally biased region" description="Basic and acidic residues" evidence="1">
    <location>
        <begin position="153"/>
        <end position="176"/>
    </location>
</feature>
<dbReference type="EMBL" id="VSSQ01031389">
    <property type="protein sequence ID" value="MPM82254.1"/>
    <property type="molecule type" value="Genomic_DNA"/>
</dbReference>
<comment type="caution">
    <text evidence="2">The sequence shown here is derived from an EMBL/GenBank/DDBJ whole genome shotgun (WGS) entry which is preliminary data.</text>
</comment>
<evidence type="ECO:0000313" key="2">
    <source>
        <dbReference type="EMBL" id="MPM82254.1"/>
    </source>
</evidence>
<protein>
    <submittedName>
        <fullName evidence="2">Uncharacterized protein</fullName>
    </submittedName>
</protein>
<gene>
    <name evidence="2" type="ORF">SDC9_129315</name>
</gene>
<evidence type="ECO:0000256" key="1">
    <source>
        <dbReference type="SAM" id="MobiDB-lite"/>
    </source>
</evidence>
<dbReference type="Gene3D" id="1.25.40.10">
    <property type="entry name" value="Tetratricopeptide repeat domain"/>
    <property type="match status" value="1"/>
</dbReference>
<proteinExistence type="predicted"/>
<organism evidence="2">
    <name type="scientific">bioreactor metagenome</name>
    <dbReference type="NCBI Taxonomy" id="1076179"/>
    <lineage>
        <taxon>unclassified sequences</taxon>
        <taxon>metagenomes</taxon>
        <taxon>ecological metagenomes</taxon>
    </lineage>
</organism>
<name>A0A645CZ55_9ZZZZ</name>
<reference evidence="2" key="1">
    <citation type="submission" date="2019-08" db="EMBL/GenBank/DDBJ databases">
        <authorList>
            <person name="Kucharzyk K."/>
            <person name="Murdoch R.W."/>
            <person name="Higgins S."/>
            <person name="Loffler F."/>
        </authorList>
    </citation>
    <scope>NUCLEOTIDE SEQUENCE</scope>
</reference>
<dbReference type="PROSITE" id="PS51257">
    <property type="entry name" value="PROKAR_LIPOPROTEIN"/>
    <property type="match status" value="1"/>
</dbReference>
<feature type="compositionally biased region" description="Polar residues" evidence="1">
    <location>
        <begin position="186"/>
        <end position="202"/>
    </location>
</feature>
<accession>A0A645CZ55</accession>
<dbReference type="InterPro" id="IPR011990">
    <property type="entry name" value="TPR-like_helical_dom_sf"/>
</dbReference>
<dbReference type="AlphaFoldDB" id="A0A645CZ55"/>